<dbReference type="InterPro" id="IPR003362">
    <property type="entry name" value="Bact_transf"/>
</dbReference>
<reference evidence="10" key="2">
    <citation type="submission" date="2022-01" db="EMBL/GenBank/DDBJ databases">
        <authorList>
            <person name="Sanchez-Suarez J."/>
            <person name="Villamil L."/>
            <person name="Diaz L.E."/>
        </authorList>
    </citation>
    <scope>NUCLEOTIDE SEQUENCE</scope>
    <source>
        <strain evidence="10">EUFUS-Z928</strain>
    </source>
</reference>
<organism evidence="11 13">
    <name type="scientific">Gordonia hongkongensis</name>
    <dbReference type="NCBI Taxonomy" id="1701090"/>
    <lineage>
        <taxon>Bacteria</taxon>
        <taxon>Bacillati</taxon>
        <taxon>Actinomycetota</taxon>
        <taxon>Actinomycetes</taxon>
        <taxon>Mycobacteriales</taxon>
        <taxon>Gordoniaceae</taxon>
        <taxon>Gordonia</taxon>
    </lineage>
</organism>
<evidence type="ECO:0000313" key="13">
    <source>
        <dbReference type="Proteomes" id="UP001213504"/>
    </source>
</evidence>
<reference evidence="11" key="3">
    <citation type="submission" date="2023-04" db="EMBL/GenBank/DDBJ databases">
        <title>Complete genome sequence of a phthalic acid esters degrading bacterial strain.</title>
        <authorList>
            <person name="Weng L."/>
            <person name="Jia Y."/>
            <person name="Ren L."/>
        </authorList>
    </citation>
    <scope>NUCLEOTIDE SEQUENCE</scope>
    <source>
        <strain evidence="11">RL-LY01</strain>
    </source>
</reference>
<reference evidence="10" key="1">
    <citation type="journal article" date="2022" name="Data Brief">
        <title>Draft genome sequence data of Gordonia hongkongensis strain EUFUS-Z928 isolated from the octocoral Eunicea fusca.</title>
        <authorList>
            <person name="Sanchez-Suarez J."/>
            <person name="Diaz L."/>
            <person name="Melo-Bolivar J."/>
            <person name="Villamil L."/>
        </authorList>
    </citation>
    <scope>NUCLEOTIDE SEQUENCE</scope>
    <source>
        <strain evidence="10">EUFUS-Z928</strain>
    </source>
</reference>
<evidence type="ECO:0000313" key="11">
    <source>
        <dbReference type="EMBL" id="WFP23974.1"/>
    </source>
</evidence>
<sequence length="499" mass="55331">MDLSTRVSQAEFPQTTRRTPVYSSPNGRRTFHELIRDDPLSTIVTVSIDVLSATIAVAAGIWWVRSGSGANPPLWTLATFVPILVIVFSLRGVYRRGLNRRFLDEVGRVMTGCTITAMILLCSLLLSYSDDRPGAAVTKVWVSALFWVPFGRLIRDIIQRSLRKNGHLLSPTLIIGDGPITAQVVGRMVAAPEHGLRPVGILAAGAPPRADRDEGPTNEIAQLGGVDELDDAIRATKAEVLVVAFAVTNVERLTAAVRIAHRHGVKVWIVPRMFDVVGRRSRVDHIGGLPLMSVPHTNPRGWQFRTKHIGDRVVGALILAAISPLFFTLMLLVRLSSPGPIFFAQPRVGRDARVFNCLKFRSMRPEDPAAEKFRPTEGSAPGGVEGVDRRTRIGKIMRSTSMDELPQLLNVIRGDMSLVGPRPERPEYVSLFEVQIRRYGERHRVKAGVTGWAQVHGLRGQTSIADRAEWDNYYIENWSLWLDVKILLLTVLAVLKRAE</sequence>
<dbReference type="PANTHER" id="PTHR30576:SF0">
    <property type="entry name" value="UNDECAPRENYL-PHOSPHATE N-ACETYLGALACTOSAMINYL 1-PHOSPHATE TRANSFERASE-RELATED"/>
    <property type="match status" value="1"/>
</dbReference>
<evidence type="ECO:0000256" key="1">
    <source>
        <dbReference type="ARBA" id="ARBA00004141"/>
    </source>
</evidence>
<dbReference type="Pfam" id="PF13727">
    <property type="entry name" value="CoA_binding_3"/>
    <property type="match status" value="1"/>
</dbReference>
<protein>
    <submittedName>
        <fullName evidence="11">Sugar transferase</fullName>
        <ecNumber evidence="11">2.7.8.-</ecNumber>
    </submittedName>
</protein>
<proteinExistence type="inferred from homology"/>
<evidence type="ECO:0000256" key="8">
    <source>
        <dbReference type="SAM" id="Phobius"/>
    </source>
</evidence>
<feature type="domain" description="Bacterial sugar transferase" evidence="9">
    <location>
        <begin position="307"/>
        <end position="496"/>
    </location>
</feature>
<keyword evidence="5 8" id="KW-1133">Transmembrane helix</keyword>
<dbReference type="EMBL" id="CP121270">
    <property type="protein sequence ID" value="WFP23974.1"/>
    <property type="molecule type" value="Genomic_DNA"/>
</dbReference>
<dbReference type="GO" id="GO:0016020">
    <property type="term" value="C:membrane"/>
    <property type="evidence" value="ECO:0007669"/>
    <property type="project" value="UniProtKB-SubCell"/>
</dbReference>
<comment type="similarity">
    <text evidence="2">Belongs to the bacterial sugar transferase family.</text>
</comment>
<dbReference type="InterPro" id="IPR017475">
    <property type="entry name" value="EPS_sugar_tfrase"/>
</dbReference>
<evidence type="ECO:0000256" key="2">
    <source>
        <dbReference type="ARBA" id="ARBA00006464"/>
    </source>
</evidence>
<dbReference type="PANTHER" id="PTHR30576">
    <property type="entry name" value="COLANIC BIOSYNTHESIS UDP-GLUCOSE LIPID CARRIER TRANSFERASE"/>
    <property type="match status" value="1"/>
</dbReference>
<feature type="transmembrane region" description="Helical" evidence="8">
    <location>
        <begin position="313"/>
        <end position="333"/>
    </location>
</feature>
<evidence type="ECO:0000259" key="9">
    <source>
        <dbReference type="Pfam" id="PF02397"/>
    </source>
</evidence>
<evidence type="ECO:0000256" key="5">
    <source>
        <dbReference type="ARBA" id="ARBA00022989"/>
    </source>
</evidence>
<dbReference type="AlphaFoldDB" id="A0AAX3T4S8"/>
<keyword evidence="3 11" id="KW-0808">Transferase</keyword>
<dbReference type="GO" id="GO:0016780">
    <property type="term" value="F:phosphotransferase activity, for other substituted phosphate groups"/>
    <property type="evidence" value="ECO:0007669"/>
    <property type="project" value="TreeGrafter"/>
</dbReference>
<evidence type="ECO:0000256" key="6">
    <source>
        <dbReference type="ARBA" id="ARBA00023136"/>
    </source>
</evidence>
<accession>A0AAX3T4S8</accession>
<feature type="transmembrane region" description="Helical" evidence="8">
    <location>
        <begin position="106"/>
        <end position="128"/>
    </location>
</feature>
<evidence type="ECO:0000313" key="10">
    <source>
        <dbReference type="EMBL" id="MDF6101164.1"/>
    </source>
</evidence>
<keyword evidence="12" id="KW-1185">Reference proteome</keyword>
<dbReference type="EC" id="2.7.8.-" evidence="11"/>
<dbReference type="EMBL" id="JAKJLQ010000005">
    <property type="protein sequence ID" value="MDF6101164.1"/>
    <property type="molecule type" value="Genomic_DNA"/>
</dbReference>
<evidence type="ECO:0000256" key="3">
    <source>
        <dbReference type="ARBA" id="ARBA00022679"/>
    </source>
</evidence>
<dbReference type="Proteomes" id="UP001213504">
    <property type="component" value="Chromosome"/>
</dbReference>
<feature type="transmembrane region" description="Helical" evidence="8">
    <location>
        <begin position="134"/>
        <end position="154"/>
    </location>
</feature>
<name>A0AAX3T4S8_9ACTN</name>
<evidence type="ECO:0000256" key="7">
    <source>
        <dbReference type="SAM" id="MobiDB-lite"/>
    </source>
</evidence>
<feature type="transmembrane region" description="Helical" evidence="8">
    <location>
        <begin position="75"/>
        <end position="94"/>
    </location>
</feature>
<keyword evidence="4 8" id="KW-0812">Transmembrane</keyword>
<gene>
    <name evidence="10" type="ORF">L2299_08865</name>
    <name evidence="11" type="ORF">P9A14_17810</name>
</gene>
<dbReference type="NCBIfam" id="TIGR03025">
    <property type="entry name" value="EPS_sugtrans"/>
    <property type="match status" value="1"/>
</dbReference>
<evidence type="ECO:0000256" key="4">
    <source>
        <dbReference type="ARBA" id="ARBA00022692"/>
    </source>
</evidence>
<dbReference type="Pfam" id="PF02397">
    <property type="entry name" value="Bac_transf"/>
    <property type="match status" value="1"/>
</dbReference>
<dbReference type="Gene3D" id="3.40.50.720">
    <property type="entry name" value="NAD(P)-binding Rossmann-like Domain"/>
    <property type="match status" value="1"/>
</dbReference>
<comment type="subcellular location">
    <subcellularLocation>
        <location evidence="1">Membrane</location>
        <topology evidence="1">Multi-pass membrane protein</topology>
    </subcellularLocation>
</comment>
<keyword evidence="6 8" id="KW-0472">Membrane</keyword>
<feature type="region of interest" description="Disordered" evidence="7">
    <location>
        <begin position="1"/>
        <end position="23"/>
    </location>
</feature>
<evidence type="ECO:0000313" key="12">
    <source>
        <dbReference type="Proteomes" id="UP001152308"/>
    </source>
</evidence>
<feature type="transmembrane region" description="Helical" evidence="8">
    <location>
        <begin position="40"/>
        <end position="63"/>
    </location>
</feature>
<dbReference type="Proteomes" id="UP001152308">
    <property type="component" value="Unassembled WGS sequence"/>
</dbReference>